<dbReference type="KEGG" id="das:Daes_2407"/>
<dbReference type="AlphaFoldDB" id="E6VUA5"/>
<dbReference type="InterPro" id="IPR012036">
    <property type="entry name" value="Phage_Mu_Gp28"/>
</dbReference>
<dbReference type="STRING" id="643562.Daes_2407"/>
<dbReference type="OrthoDB" id="9801658at2"/>
<evidence type="ECO:0000313" key="1">
    <source>
        <dbReference type="EMBL" id="ADU63412.1"/>
    </source>
</evidence>
<dbReference type="eggNOG" id="COG4373">
    <property type="taxonomic scope" value="Bacteria"/>
</dbReference>
<evidence type="ECO:0008006" key="3">
    <source>
        <dbReference type="Google" id="ProtNLM"/>
    </source>
</evidence>
<dbReference type="Gene3D" id="3.30.420.240">
    <property type="match status" value="1"/>
</dbReference>
<dbReference type="Gene3D" id="3.40.50.300">
    <property type="entry name" value="P-loop containing nucleotide triphosphate hydrolases"/>
    <property type="match status" value="1"/>
</dbReference>
<proteinExistence type="predicted"/>
<reference evidence="2" key="1">
    <citation type="submission" date="2010-12" db="EMBL/GenBank/DDBJ databases">
        <title>Complete sequence of Desulfovibrio aespoeensis Aspo-2.</title>
        <authorList>
            <consortium name="US DOE Joint Genome Institute"/>
            <person name="Lucas S."/>
            <person name="Copeland A."/>
            <person name="Lapidus A."/>
            <person name="Cheng J.-F."/>
            <person name="Goodwin L."/>
            <person name="Pitluck S."/>
            <person name="Chertkov O."/>
            <person name="Misra M."/>
            <person name="Detter J.C."/>
            <person name="Han C."/>
            <person name="Tapia R."/>
            <person name="Land M."/>
            <person name="Hauser L."/>
            <person name="Kyrpides N."/>
            <person name="Ivanova N."/>
            <person name="Ovchinnikova G."/>
            <person name="Pedersen K."/>
            <person name="Jagevall S."/>
            <person name="Hazen T."/>
            <person name="Woyke T."/>
        </authorList>
    </citation>
    <scope>NUCLEOTIDE SEQUENCE [LARGE SCALE GENOMIC DNA]</scope>
    <source>
        <strain evidence="2">ATCC 700646 / DSM 10631 / Aspo-2</strain>
    </source>
</reference>
<keyword evidence="2" id="KW-1185">Reference proteome</keyword>
<gene>
    <name evidence="1" type="ordered locus">Daes_2407</name>
</gene>
<dbReference type="EMBL" id="CP002431">
    <property type="protein sequence ID" value="ADU63412.1"/>
    <property type="molecule type" value="Genomic_DNA"/>
</dbReference>
<name>E6VUA5_PSEA9</name>
<dbReference type="PIRSF" id="PIRSF007056">
    <property type="entry name" value="UCP007056"/>
    <property type="match status" value="1"/>
</dbReference>
<dbReference type="RefSeq" id="WP_013515324.1">
    <property type="nucleotide sequence ID" value="NC_014844.1"/>
</dbReference>
<organism evidence="1 2">
    <name type="scientific">Pseudodesulfovibrio aespoeensis (strain ATCC 700646 / DSM 10631 / Aspo-2)</name>
    <name type="common">Desulfovibrio aespoeensis</name>
    <dbReference type="NCBI Taxonomy" id="643562"/>
    <lineage>
        <taxon>Bacteria</taxon>
        <taxon>Pseudomonadati</taxon>
        <taxon>Thermodesulfobacteriota</taxon>
        <taxon>Desulfovibrionia</taxon>
        <taxon>Desulfovibrionales</taxon>
        <taxon>Desulfovibrionaceae</taxon>
    </lineage>
</organism>
<reference evidence="1 2" key="2">
    <citation type="journal article" date="2014" name="Genome Announc.">
        <title>Complete Genome Sequence of the Subsurface, Mesophilic Sulfate-Reducing Bacterium Desulfovibrio aespoeensis Aspo-2.</title>
        <authorList>
            <person name="Pedersen K."/>
            <person name="Bengtsson A."/>
            <person name="Edlund J."/>
            <person name="Rabe L."/>
            <person name="Hazen T."/>
            <person name="Chakraborty R."/>
            <person name="Goodwin L."/>
            <person name="Shapiro N."/>
        </authorList>
    </citation>
    <scope>NUCLEOTIDE SEQUENCE [LARGE SCALE GENOMIC DNA]</scope>
    <source>
        <strain evidence="2">ATCC 700646 / DSM 10631 / Aspo-2</strain>
    </source>
</reference>
<dbReference type="InterPro" id="IPR027417">
    <property type="entry name" value="P-loop_NTPase"/>
</dbReference>
<sequence>MNDQLAPLGDVLRVLSFDELPPRVREIPEGFDPLAEGVLMDHQVEWIKDPSDFKVEEKGRRTGITFGEALDDTITASSRRDAEGDNVYYIGDTKEKGLEFIGYCAKFARIIAQAQSLGLSGIEEFLFEDQDGEGHTKHINAYRIRFSSGFQIVALSSRPANIRGLQGIVVIDEAAFHANVQAVIEATTALLIWGGKIRIISTHNGKRNPFNQLIKDIRAGRYGAGATVHTHTFDMAVANGLYERVCLMKGWTASEKGKRAWYDRIRKRYGPRRAAMLEELDAVPRDSGGQSIPGVWIEEAMREKRPVLRIALADDFARRPDWERREWADHWIAGNITPLLAGLDRRRQHVFGQDFARHRDFSIITPAEIAQDLRRRVPFMVEMHNVPTRQQEQILWNIIDGLPRFSGGAMDATGNGAILAEYTADKYGHDVIQQVQMNIAWYRAWNPKFVQAFEDGMWDLPQDADVESDLRTVEDIDGIPRVPSIRVQDIKDPELYRHGDAASALTLTWYASSNRVEEIFAYHPVRRRDPDDDNQNRPVRVTAGFRRGVL</sequence>
<dbReference type="Proteomes" id="UP000002191">
    <property type="component" value="Chromosome"/>
</dbReference>
<dbReference type="HOGENOM" id="CLU_030701_0_0_7"/>
<evidence type="ECO:0000313" key="2">
    <source>
        <dbReference type="Proteomes" id="UP000002191"/>
    </source>
</evidence>
<protein>
    <recommendedName>
        <fullName evidence="3">Mu-like prophage FluMu protein gp28</fullName>
    </recommendedName>
</protein>
<accession>E6VUA5</accession>